<dbReference type="OrthoDB" id="7631574at2"/>
<keyword evidence="1" id="KW-0597">Phosphoprotein</keyword>
<dbReference type="InterPro" id="IPR001789">
    <property type="entry name" value="Sig_transdc_resp-reg_receiver"/>
</dbReference>
<dbReference type="InterPro" id="IPR052893">
    <property type="entry name" value="TCS_response_regulator"/>
</dbReference>
<dbReference type="PROSITE" id="PS50110">
    <property type="entry name" value="RESPONSE_REGULATORY"/>
    <property type="match status" value="1"/>
</dbReference>
<evidence type="ECO:0000256" key="1">
    <source>
        <dbReference type="PROSITE-ProRule" id="PRU00169"/>
    </source>
</evidence>
<dbReference type="AlphaFoldDB" id="A0A2T0WEK2"/>
<gene>
    <name evidence="3" type="ORF">CLW00_11447</name>
</gene>
<name>A0A2T0WEK2_9BACT</name>
<dbReference type="Pfam" id="PF00072">
    <property type="entry name" value="Response_reg"/>
    <property type="match status" value="1"/>
</dbReference>
<reference evidence="3 4" key="1">
    <citation type="submission" date="2018-03" db="EMBL/GenBank/DDBJ databases">
        <title>Genomic Encyclopedia of Archaeal and Bacterial Type Strains, Phase II (KMG-II): from individual species to whole genera.</title>
        <authorList>
            <person name="Goeker M."/>
        </authorList>
    </citation>
    <scope>NUCLEOTIDE SEQUENCE [LARGE SCALE GENOMIC DNA]</scope>
    <source>
        <strain evidence="3 4">DSM 27929</strain>
    </source>
</reference>
<dbReference type="CDD" id="cd17557">
    <property type="entry name" value="REC_Rcp-like"/>
    <property type="match status" value="1"/>
</dbReference>
<protein>
    <submittedName>
        <fullName evidence="3">Response regulator receiver domain-containing protein</fullName>
    </submittedName>
</protein>
<dbReference type="Proteomes" id="UP000238157">
    <property type="component" value="Unassembled WGS sequence"/>
</dbReference>
<dbReference type="SUPFAM" id="SSF52172">
    <property type="entry name" value="CheY-like"/>
    <property type="match status" value="1"/>
</dbReference>
<evidence type="ECO:0000313" key="3">
    <source>
        <dbReference type="EMBL" id="PRY85139.1"/>
    </source>
</evidence>
<evidence type="ECO:0000259" key="2">
    <source>
        <dbReference type="PROSITE" id="PS50110"/>
    </source>
</evidence>
<comment type="caution">
    <text evidence="3">The sequence shown here is derived from an EMBL/GenBank/DDBJ whole genome shotgun (WGS) entry which is preliminary data.</text>
</comment>
<feature type="domain" description="Response regulatory" evidence="2">
    <location>
        <begin position="6"/>
        <end position="131"/>
    </location>
</feature>
<dbReference type="PANTHER" id="PTHR44520">
    <property type="entry name" value="RESPONSE REGULATOR RCP1-RELATED"/>
    <property type="match status" value="1"/>
</dbReference>
<dbReference type="SMART" id="SM00448">
    <property type="entry name" value="REC"/>
    <property type="match status" value="1"/>
</dbReference>
<accession>A0A2T0WEK2</accession>
<evidence type="ECO:0000313" key="4">
    <source>
        <dbReference type="Proteomes" id="UP000238157"/>
    </source>
</evidence>
<dbReference type="InterPro" id="IPR011006">
    <property type="entry name" value="CheY-like_superfamily"/>
</dbReference>
<dbReference type="GO" id="GO:0000160">
    <property type="term" value="P:phosphorelay signal transduction system"/>
    <property type="evidence" value="ECO:0007669"/>
    <property type="project" value="InterPro"/>
</dbReference>
<dbReference type="RefSeq" id="WP_106135208.1">
    <property type="nucleotide sequence ID" value="NZ_PVTR01000014.1"/>
</dbReference>
<dbReference type="Gene3D" id="3.40.50.2300">
    <property type="match status" value="1"/>
</dbReference>
<dbReference type="EMBL" id="PVTR01000014">
    <property type="protein sequence ID" value="PRY85139.1"/>
    <property type="molecule type" value="Genomic_DNA"/>
</dbReference>
<dbReference type="PANTHER" id="PTHR44520:SF2">
    <property type="entry name" value="RESPONSE REGULATOR RCP1"/>
    <property type="match status" value="1"/>
</dbReference>
<sequence>MYKKIHILLVEDNEGDILLTQEALEQRKINNQLSIARDGQEALDFVYKRDKFENVEEPDLILLDINLPKKSGHEVLQKIKSDEKFRHIPILMLTTSSSNIDIFSSYTNHANSYITKPAEVDNFYDAIASIEEFWMNTAKLPKP</sequence>
<organism evidence="3 4">
    <name type="scientific">Mongoliibacter ruber</name>
    <dbReference type="NCBI Taxonomy" id="1750599"/>
    <lineage>
        <taxon>Bacteria</taxon>
        <taxon>Pseudomonadati</taxon>
        <taxon>Bacteroidota</taxon>
        <taxon>Cytophagia</taxon>
        <taxon>Cytophagales</taxon>
        <taxon>Cyclobacteriaceae</taxon>
        <taxon>Mongoliibacter</taxon>
    </lineage>
</organism>
<feature type="modified residue" description="4-aspartylphosphate" evidence="1">
    <location>
        <position position="64"/>
    </location>
</feature>
<proteinExistence type="predicted"/>
<keyword evidence="4" id="KW-1185">Reference proteome</keyword>